<proteinExistence type="predicted"/>
<dbReference type="EnsemblPlants" id="MELO3C033638.2.1">
    <property type="protein sequence ID" value="MELO3C033638.2.1"/>
    <property type="gene ID" value="MELO3C033638.2"/>
</dbReference>
<organism evidence="1">
    <name type="scientific">Cucumis melo</name>
    <name type="common">Muskmelon</name>
    <dbReference type="NCBI Taxonomy" id="3656"/>
    <lineage>
        <taxon>Eukaryota</taxon>
        <taxon>Viridiplantae</taxon>
        <taxon>Streptophyta</taxon>
        <taxon>Embryophyta</taxon>
        <taxon>Tracheophyta</taxon>
        <taxon>Spermatophyta</taxon>
        <taxon>Magnoliopsida</taxon>
        <taxon>eudicotyledons</taxon>
        <taxon>Gunneridae</taxon>
        <taxon>Pentapetalae</taxon>
        <taxon>rosids</taxon>
        <taxon>fabids</taxon>
        <taxon>Cucurbitales</taxon>
        <taxon>Cucurbitaceae</taxon>
        <taxon>Benincaseae</taxon>
        <taxon>Cucumis</taxon>
    </lineage>
</organism>
<name>A0A9I9EH33_CUCME</name>
<dbReference type="AlphaFoldDB" id="A0A9I9EH33"/>
<reference evidence="1" key="1">
    <citation type="submission" date="2023-03" db="UniProtKB">
        <authorList>
            <consortium name="EnsemblPlants"/>
        </authorList>
    </citation>
    <scope>IDENTIFICATION</scope>
</reference>
<accession>A0A9I9EH33</accession>
<sequence>MKVKVFHRVCNPLSCPYHIYVLEKCACRIER</sequence>
<evidence type="ECO:0000313" key="1">
    <source>
        <dbReference type="EnsemblPlants" id="MELO3C033638.2.1"/>
    </source>
</evidence>
<dbReference type="Gramene" id="MELO3C033638.2.1">
    <property type="protein sequence ID" value="MELO3C033638.2.1"/>
    <property type="gene ID" value="MELO3C033638.2"/>
</dbReference>
<protein>
    <submittedName>
        <fullName evidence="1">Uncharacterized protein</fullName>
    </submittedName>
</protein>